<feature type="transmembrane region" description="Helical" evidence="1">
    <location>
        <begin position="42"/>
        <end position="63"/>
    </location>
</feature>
<keyword evidence="3" id="KW-1185">Reference proteome</keyword>
<proteinExistence type="predicted"/>
<feature type="transmembrane region" description="Helical" evidence="1">
    <location>
        <begin position="6"/>
        <end position="30"/>
    </location>
</feature>
<dbReference type="Pfam" id="PF17428">
    <property type="entry name" value="DUF5412"/>
    <property type="match status" value="1"/>
</dbReference>
<protein>
    <submittedName>
        <fullName evidence="2">Uncharacterized protein</fullName>
    </submittedName>
</protein>
<evidence type="ECO:0000313" key="2">
    <source>
        <dbReference type="EMBL" id="MBE1555572.1"/>
    </source>
</evidence>
<keyword evidence="1" id="KW-0812">Transmembrane</keyword>
<evidence type="ECO:0000256" key="1">
    <source>
        <dbReference type="SAM" id="Phobius"/>
    </source>
</evidence>
<dbReference type="InterPro" id="IPR035406">
    <property type="entry name" value="DUF5412"/>
</dbReference>
<keyword evidence="1" id="KW-0472">Membrane</keyword>
<dbReference type="RefSeq" id="WP_192599274.1">
    <property type="nucleotide sequence ID" value="NZ_JADBEL010000014.1"/>
</dbReference>
<dbReference type="Proteomes" id="UP000658225">
    <property type="component" value="Unassembled WGS sequence"/>
</dbReference>
<organism evidence="2 3">
    <name type="scientific">Sporosarcina limicola</name>
    <dbReference type="NCBI Taxonomy" id="34101"/>
    <lineage>
        <taxon>Bacteria</taxon>
        <taxon>Bacillati</taxon>
        <taxon>Bacillota</taxon>
        <taxon>Bacilli</taxon>
        <taxon>Bacillales</taxon>
        <taxon>Caryophanaceae</taxon>
        <taxon>Sporosarcina</taxon>
    </lineage>
</organism>
<name>A0A927RFJ4_9BACL</name>
<gene>
    <name evidence="2" type="ORF">H4683_002692</name>
</gene>
<dbReference type="AlphaFoldDB" id="A0A927RFJ4"/>
<accession>A0A927RFJ4</accession>
<dbReference type="EMBL" id="JADBEL010000014">
    <property type="protein sequence ID" value="MBE1555572.1"/>
    <property type="molecule type" value="Genomic_DNA"/>
</dbReference>
<sequence>MNLYLNLFVLLTLLITILLLFIFCVALCIYFIKKKQFPQKQLVASLTSAIVFSRLFVYMNYFFTFDNLEGEFYIGPVNSPTEQYTANAYYMTYGGAAGGVNLWVEITAIDEKDKIETVYYSGGPSSVAFQKQRYSKC</sequence>
<evidence type="ECO:0000313" key="3">
    <source>
        <dbReference type="Proteomes" id="UP000658225"/>
    </source>
</evidence>
<keyword evidence="1" id="KW-1133">Transmembrane helix</keyword>
<comment type="caution">
    <text evidence="2">The sequence shown here is derived from an EMBL/GenBank/DDBJ whole genome shotgun (WGS) entry which is preliminary data.</text>
</comment>
<reference evidence="2" key="1">
    <citation type="submission" date="2020-10" db="EMBL/GenBank/DDBJ databases">
        <title>Genomic Encyclopedia of Type Strains, Phase IV (KMG-IV): sequencing the most valuable type-strain genomes for metagenomic binning, comparative biology and taxonomic classification.</title>
        <authorList>
            <person name="Goeker M."/>
        </authorList>
    </citation>
    <scope>NUCLEOTIDE SEQUENCE</scope>
    <source>
        <strain evidence="2">DSM 13886</strain>
    </source>
</reference>